<keyword evidence="1" id="KW-0812">Transmembrane</keyword>
<gene>
    <name evidence="2" type="ORF">C8D98_2075</name>
</gene>
<dbReference type="Proteomes" id="UP000294614">
    <property type="component" value="Unassembled WGS sequence"/>
</dbReference>
<sequence>MKHLNLLVKKIVRDHHTVFFIGVVLIIMGLISLSENLFKNILGVEFNIAYGYLILGAFNIIAAFAFIIMGAMNIETAVEPDSGETDRLADIENRLGRLEERIGNEI</sequence>
<evidence type="ECO:0000256" key="1">
    <source>
        <dbReference type="SAM" id="Phobius"/>
    </source>
</evidence>
<comment type="caution">
    <text evidence="2">The sequence shown here is derived from an EMBL/GenBank/DDBJ whole genome shotgun (WGS) entry which is preliminary data.</text>
</comment>
<protein>
    <submittedName>
        <fullName evidence="2">Uncharacterized protein</fullName>
    </submittedName>
</protein>
<evidence type="ECO:0000313" key="2">
    <source>
        <dbReference type="EMBL" id="TCK59908.1"/>
    </source>
</evidence>
<dbReference type="EMBL" id="SMGG01000005">
    <property type="protein sequence ID" value="TCK59908.1"/>
    <property type="molecule type" value="Genomic_DNA"/>
</dbReference>
<dbReference type="AlphaFoldDB" id="A0A4R1K6N3"/>
<name>A0A4R1K6N3_9BACT</name>
<dbReference type="RefSeq" id="WP_132874058.1">
    <property type="nucleotide sequence ID" value="NZ_JAJUHT010000005.1"/>
</dbReference>
<evidence type="ECO:0000313" key="3">
    <source>
        <dbReference type="Proteomes" id="UP000294614"/>
    </source>
</evidence>
<organism evidence="2 3">
    <name type="scientific">Seleniivibrio woodruffii</name>
    <dbReference type="NCBI Taxonomy" id="1078050"/>
    <lineage>
        <taxon>Bacteria</taxon>
        <taxon>Pseudomonadati</taxon>
        <taxon>Deferribacterota</taxon>
        <taxon>Deferribacteres</taxon>
        <taxon>Deferribacterales</taxon>
        <taxon>Geovibrionaceae</taxon>
        <taxon>Seleniivibrio</taxon>
    </lineage>
</organism>
<accession>A0A4R1K6N3</accession>
<reference evidence="2 3" key="1">
    <citation type="submission" date="2019-03" db="EMBL/GenBank/DDBJ databases">
        <title>Genomic Encyclopedia of Type Strains, Phase IV (KMG-IV): sequencing the most valuable type-strain genomes for metagenomic binning, comparative biology and taxonomic classification.</title>
        <authorList>
            <person name="Goeker M."/>
        </authorList>
    </citation>
    <scope>NUCLEOTIDE SEQUENCE [LARGE SCALE GENOMIC DNA]</scope>
    <source>
        <strain evidence="2 3">DSM 24984</strain>
    </source>
</reference>
<feature type="transmembrane region" description="Helical" evidence="1">
    <location>
        <begin position="17"/>
        <end position="38"/>
    </location>
</feature>
<keyword evidence="1" id="KW-0472">Membrane</keyword>
<feature type="transmembrane region" description="Helical" evidence="1">
    <location>
        <begin position="50"/>
        <end position="72"/>
    </location>
</feature>
<keyword evidence="3" id="KW-1185">Reference proteome</keyword>
<keyword evidence="1" id="KW-1133">Transmembrane helix</keyword>
<proteinExistence type="predicted"/>